<dbReference type="NCBIfam" id="TIGR01451">
    <property type="entry name" value="B_ant_repeat"/>
    <property type="match status" value="1"/>
</dbReference>
<protein>
    <recommendedName>
        <fullName evidence="1">DUF11 domain-containing protein</fullName>
    </recommendedName>
</protein>
<gene>
    <name evidence="2" type="ORF">psyc5s11_33570</name>
</gene>
<evidence type="ECO:0000313" key="2">
    <source>
        <dbReference type="EMBL" id="BCZ47290.1"/>
    </source>
</evidence>
<dbReference type="EMBL" id="AP024849">
    <property type="protein sequence ID" value="BCZ47290.1"/>
    <property type="molecule type" value="Genomic_DNA"/>
</dbReference>
<dbReference type="RefSeq" id="WP_224033644.1">
    <property type="nucleotide sequence ID" value="NZ_AP024849.1"/>
</dbReference>
<feature type="domain" description="DUF11" evidence="1">
    <location>
        <begin position="34"/>
        <end position="121"/>
    </location>
</feature>
<keyword evidence="3" id="KW-1185">Reference proteome</keyword>
<dbReference type="InterPro" id="IPR001434">
    <property type="entry name" value="OmcB-like_DUF11"/>
</dbReference>
<name>A0ABM7T5N7_9CLOT</name>
<dbReference type="Pfam" id="PF01345">
    <property type="entry name" value="DUF11"/>
    <property type="match status" value="1"/>
</dbReference>
<organism evidence="2 3">
    <name type="scientific">Clostridium gelidum</name>
    <dbReference type="NCBI Taxonomy" id="704125"/>
    <lineage>
        <taxon>Bacteria</taxon>
        <taxon>Bacillati</taxon>
        <taxon>Bacillota</taxon>
        <taxon>Clostridia</taxon>
        <taxon>Eubacteriales</taxon>
        <taxon>Clostridiaceae</taxon>
        <taxon>Clostridium</taxon>
    </lineage>
</organism>
<evidence type="ECO:0000313" key="3">
    <source>
        <dbReference type="Proteomes" id="UP000824633"/>
    </source>
</evidence>
<dbReference type="Gene3D" id="2.60.40.1170">
    <property type="entry name" value="Mu homology domain, subdomain B"/>
    <property type="match status" value="1"/>
</dbReference>
<dbReference type="Proteomes" id="UP000824633">
    <property type="component" value="Chromosome"/>
</dbReference>
<evidence type="ECO:0000259" key="1">
    <source>
        <dbReference type="Pfam" id="PF01345"/>
    </source>
</evidence>
<sequence length="123" mass="12364">MSTIINTAKINGSNTAAVTGNASITSINTAETTLSLTKVPDATTVLIGNNITYTITIQNTGTASATAVQFSDTLSPNLTYVSATSDNGSTLSYNSTTRLISGNLGTIATSATVVVTIVATVVG</sequence>
<dbReference type="InterPro" id="IPR047589">
    <property type="entry name" value="DUF11_rpt"/>
</dbReference>
<accession>A0ABM7T5N7</accession>
<reference evidence="3" key="1">
    <citation type="submission" date="2021-07" db="EMBL/GenBank/DDBJ databases">
        <title>Complete genome sequencing of a Clostridium isolate.</title>
        <authorList>
            <person name="Ueki A."/>
            <person name="Tonouchi A."/>
        </authorList>
    </citation>
    <scope>NUCLEOTIDE SEQUENCE [LARGE SCALE GENOMIC DNA]</scope>
    <source>
        <strain evidence="3">C5S11</strain>
    </source>
</reference>
<proteinExistence type="predicted"/>